<dbReference type="PANTHER" id="PTHR33785:SF2">
    <property type="entry name" value="DUF1685 DOMAIN-CONTAINING PROTEIN"/>
    <property type="match status" value="1"/>
</dbReference>
<dbReference type="Pfam" id="PF07939">
    <property type="entry name" value="DUF1685"/>
    <property type="match status" value="1"/>
</dbReference>
<sequence>MAEDCPLCFHETMDKLWFQQNILYLKPPGDSLPSSMEKMKEQEIAKATAENQNLESICQEKRKTRSNIVIGQPLFQLQPPPRQNIHSHSSSSDMSTSSQVKSRRRTPKKNMRSHRSLSELENYELKGFMNLGFTFPREKLSPQLMTTVPALQRLAEEGEGRRQSNEECVKRPYLSEAWQISSHGSPQFNLQMLSRSPQVADMKKHLRFWARKVASLVHHES</sequence>
<keyword evidence="4" id="KW-1185">Reference proteome</keyword>
<dbReference type="EMBL" id="CP097510">
    <property type="protein sequence ID" value="URE22133.1"/>
    <property type="molecule type" value="Genomic_DNA"/>
</dbReference>
<feature type="coiled-coil region" evidence="1">
    <location>
        <begin position="37"/>
        <end position="64"/>
    </location>
</feature>
<dbReference type="Proteomes" id="UP001055439">
    <property type="component" value="Chromosome 8"/>
</dbReference>
<accession>A0A9E7KIK4</accession>
<proteinExistence type="predicted"/>
<evidence type="ECO:0000256" key="2">
    <source>
        <dbReference type="SAM" id="MobiDB-lite"/>
    </source>
</evidence>
<evidence type="ECO:0000256" key="1">
    <source>
        <dbReference type="SAM" id="Coils"/>
    </source>
</evidence>
<protein>
    <submittedName>
        <fullName evidence="3">Uncharacterized protein</fullName>
    </submittedName>
</protein>
<gene>
    <name evidence="3" type="ORF">MUK42_16805</name>
</gene>
<name>A0A9E7KIK4_9LILI</name>
<keyword evidence="1" id="KW-0175">Coiled coil</keyword>
<dbReference type="PANTHER" id="PTHR33785">
    <property type="entry name" value="OS06G0550800 PROTEIN"/>
    <property type="match status" value="1"/>
</dbReference>
<feature type="compositionally biased region" description="Low complexity" evidence="2">
    <location>
        <begin position="87"/>
        <end position="100"/>
    </location>
</feature>
<organism evidence="3 4">
    <name type="scientific">Musa troglodytarum</name>
    <name type="common">fe'i banana</name>
    <dbReference type="NCBI Taxonomy" id="320322"/>
    <lineage>
        <taxon>Eukaryota</taxon>
        <taxon>Viridiplantae</taxon>
        <taxon>Streptophyta</taxon>
        <taxon>Embryophyta</taxon>
        <taxon>Tracheophyta</taxon>
        <taxon>Spermatophyta</taxon>
        <taxon>Magnoliopsida</taxon>
        <taxon>Liliopsida</taxon>
        <taxon>Zingiberales</taxon>
        <taxon>Musaceae</taxon>
        <taxon>Musa</taxon>
    </lineage>
</organism>
<evidence type="ECO:0000313" key="3">
    <source>
        <dbReference type="EMBL" id="URE22133.1"/>
    </source>
</evidence>
<feature type="region of interest" description="Disordered" evidence="2">
    <location>
        <begin position="72"/>
        <end position="117"/>
    </location>
</feature>
<dbReference type="AlphaFoldDB" id="A0A9E7KIK4"/>
<dbReference type="OrthoDB" id="1918258at2759"/>
<evidence type="ECO:0000313" key="4">
    <source>
        <dbReference type="Proteomes" id="UP001055439"/>
    </source>
</evidence>
<dbReference type="InterPro" id="IPR012881">
    <property type="entry name" value="DUF1685"/>
</dbReference>
<reference evidence="3" key="1">
    <citation type="submission" date="2022-05" db="EMBL/GenBank/DDBJ databases">
        <title>The Musa troglodytarum L. genome provides insights into the mechanism of non-climacteric behaviour and enrichment of carotenoids.</title>
        <authorList>
            <person name="Wang J."/>
        </authorList>
    </citation>
    <scope>NUCLEOTIDE SEQUENCE</scope>
    <source>
        <tissue evidence="3">Leaf</tissue>
    </source>
</reference>
<feature type="compositionally biased region" description="Basic residues" evidence="2">
    <location>
        <begin position="101"/>
        <end position="115"/>
    </location>
</feature>